<dbReference type="Pfam" id="PF13273">
    <property type="entry name" value="DUF4064"/>
    <property type="match status" value="1"/>
</dbReference>
<keyword evidence="1" id="KW-0812">Transmembrane</keyword>
<keyword evidence="1" id="KW-0472">Membrane</keyword>
<feature type="transmembrane region" description="Helical" evidence="1">
    <location>
        <begin position="48"/>
        <end position="70"/>
    </location>
</feature>
<dbReference type="InterPro" id="IPR025273">
    <property type="entry name" value="DUF4064"/>
</dbReference>
<gene>
    <name evidence="3" type="ORF">DFP96_101473</name>
</gene>
<reference evidence="3 4" key="1">
    <citation type="submission" date="2019-03" db="EMBL/GenBank/DDBJ databases">
        <title>Genomic Encyclopedia of Type Strains, Phase III (KMG-III): the genomes of soil and plant-associated and newly described type strains.</title>
        <authorList>
            <person name="Whitman W."/>
        </authorList>
    </citation>
    <scope>NUCLEOTIDE SEQUENCE [LARGE SCALE GENOMIC DNA]</scope>
    <source>
        <strain evidence="3 4">CECT 7972</strain>
    </source>
</reference>
<feature type="transmembrane region" description="Helical" evidence="1">
    <location>
        <begin position="7"/>
        <end position="28"/>
    </location>
</feature>
<evidence type="ECO:0000256" key="1">
    <source>
        <dbReference type="SAM" id="Phobius"/>
    </source>
</evidence>
<keyword evidence="4" id="KW-1185">Reference proteome</keyword>
<dbReference type="AlphaFoldDB" id="A0A4V3DQB7"/>
<accession>A0A4V3DQB7</accession>
<comment type="caution">
    <text evidence="3">The sequence shown here is derived from an EMBL/GenBank/DDBJ whole genome shotgun (WGS) entry which is preliminary data.</text>
</comment>
<evidence type="ECO:0000259" key="2">
    <source>
        <dbReference type="Pfam" id="PF13273"/>
    </source>
</evidence>
<dbReference type="EMBL" id="SNZK01000001">
    <property type="protein sequence ID" value="TDR55536.1"/>
    <property type="molecule type" value="Genomic_DNA"/>
</dbReference>
<dbReference type="Proteomes" id="UP000295558">
    <property type="component" value="Unassembled WGS sequence"/>
</dbReference>
<feature type="transmembrane region" description="Helical" evidence="1">
    <location>
        <begin position="79"/>
        <end position="112"/>
    </location>
</feature>
<protein>
    <submittedName>
        <fullName evidence="3">Uncharacterized protein DUF4064</fullName>
    </submittedName>
</protein>
<organism evidence="3 4">
    <name type="scientific">Listeria rocourtiae</name>
    <dbReference type="NCBI Taxonomy" id="647910"/>
    <lineage>
        <taxon>Bacteria</taxon>
        <taxon>Bacillati</taxon>
        <taxon>Bacillota</taxon>
        <taxon>Bacilli</taxon>
        <taxon>Bacillales</taxon>
        <taxon>Listeriaceae</taxon>
        <taxon>Listeria</taxon>
    </lineage>
</organism>
<dbReference type="RefSeq" id="WP_036070293.1">
    <property type="nucleotide sequence ID" value="NZ_SNZK01000001.1"/>
</dbReference>
<proteinExistence type="predicted"/>
<keyword evidence="1" id="KW-1133">Transmembrane helix</keyword>
<dbReference type="STRING" id="1265846.PROCOU_06448"/>
<evidence type="ECO:0000313" key="4">
    <source>
        <dbReference type="Proteomes" id="UP000295558"/>
    </source>
</evidence>
<name>A0A4V3DQB7_9LIST</name>
<dbReference type="OrthoDB" id="2366020at2"/>
<sequence>MSRTVELVLGLIGSIIGLVAGFWIVAYGNDITDYIQTFTYFDGALGDSIATLGWITIIASALALVSTLLIKKSPRGWGVVLTLIGIIMFFVVGQIWIVSGILIILAGLMAIFRVPSPKYGS</sequence>
<evidence type="ECO:0000313" key="3">
    <source>
        <dbReference type="EMBL" id="TDR55536.1"/>
    </source>
</evidence>
<feature type="domain" description="DUF4064" evidence="2">
    <location>
        <begin position="2"/>
        <end position="90"/>
    </location>
</feature>